<accession>A0A5N5PKV4</accession>
<proteinExistence type="predicted"/>
<dbReference type="Proteomes" id="UP000327468">
    <property type="component" value="Chromosome 4"/>
</dbReference>
<evidence type="ECO:0000313" key="2">
    <source>
        <dbReference type="Proteomes" id="UP000327468"/>
    </source>
</evidence>
<reference evidence="1 2" key="1">
    <citation type="submission" date="2019-06" db="EMBL/GenBank/DDBJ databases">
        <title>A chromosome-scale genome assembly of the striped catfish, Pangasianodon hypophthalmus.</title>
        <authorList>
            <person name="Wen M."/>
            <person name="Zahm M."/>
            <person name="Roques C."/>
            <person name="Cabau C."/>
            <person name="Klopp C."/>
            <person name="Donnadieu C."/>
            <person name="Jouanno E."/>
            <person name="Avarre J.-C."/>
            <person name="Campet M."/>
            <person name="Ha T.T.T."/>
            <person name="Dugue R."/>
            <person name="Lampietro C."/>
            <person name="Louis A."/>
            <person name="Herpin A."/>
            <person name="Echchiki A."/>
            <person name="Berthelot C."/>
            <person name="Parey E."/>
            <person name="Roest-Crollius H."/>
            <person name="Braasch I."/>
            <person name="Postlethwait J."/>
            <person name="Bobe J."/>
            <person name="Montfort J."/>
            <person name="Bouchez O."/>
            <person name="Begum T."/>
            <person name="Schartl M."/>
            <person name="Guiguen Y."/>
        </authorList>
    </citation>
    <scope>NUCLEOTIDE SEQUENCE [LARGE SCALE GENOMIC DNA]</scope>
    <source>
        <strain evidence="1 2">Indonesia</strain>
        <tissue evidence="1">Blood</tissue>
    </source>
</reference>
<gene>
    <name evidence="1" type="ORF">PHYPO_G00197750</name>
</gene>
<comment type="caution">
    <text evidence="1">The sequence shown here is derived from an EMBL/GenBank/DDBJ whole genome shotgun (WGS) entry which is preliminary data.</text>
</comment>
<name>A0A5N5PKV4_PANHP</name>
<organism evidence="1 2">
    <name type="scientific">Pangasianodon hypophthalmus</name>
    <name type="common">Striped catfish</name>
    <name type="synonym">Helicophagus hypophthalmus</name>
    <dbReference type="NCBI Taxonomy" id="310915"/>
    <lineage>
        <taxon>Eukaryota</taxon>
        <taxon>Metazoa</taxon>
        <taxon>Chordata</taxon>
        <taxon>Craniata</taxon>
        <taxon>Vertebrata</taxon>
        <taxon>Euteleostomi</taxon>
        <taxon>Actinopterygii</taxon>
        <taxon>Neopterygii</taxon>
        <taxon>Teleostei</taxon>
        <taxon>Ostariophysi</taxon>
        <taxon>Siluriformes</taxon>
        <taxon>Pangasiidae</taxon>
        <taxon>Pangasianodon</taxon>
    </lineage>
</organism>
<sequence>MRSRFLPGRVHERAAHAQCESGGGAIARPFKHLLHTHSHTHTHTHTHTPDTEREDFVCRSINTDPQTQNLCGEPQRDFTLAFSNFSLSGVITDGPECLRLIT</sequence>
<protein>
    <submittedName>
        <fullName evidence="1">Uncharacterized protein</fullName>
    </submittedName>
</protein>
<dbReference type="AlphaFoldDB" id="A0A5N5PKV4"/>
<dbReference type="EMBL" id="VFJC01000005">
    <property type="protein sequence ID" value="KAB5579681.1"/>
    <property type="molecule type" value="Genomic_DNA"/>
</dbReference>
<evidence type="ECO:0000313" key="1">
    <source>
        <dbReference type="EMBL" id="KAB5579681.1"/>
    </source>
</evidence>
<keyword evidence="2" id="KW-1185">Reference proteome</keyword>